<evidence type="ECO:0008006" key="11">
    <source>
        <dbReference type="Google" id="ProtNLM"/>
    </source>
</evidence>
<comment type="subcellular location">
    <subcellularLocation>
        <location evidence="1">Membrane</location>
        <topology evidence="1">Single-pass type II membrane protein</topology>
    </subcellularLocation>
</comment>
<dbReference type="Gene3D" id="2.60.40.1660">
    <property type="entry name" value="Na, k-atpase alpha subunit"/>
    <property type="match status" value="1"/>
</dbReference>
<evidence type="ECO:0000256" key="4">
    <source>
        <dbReference type="ARBA" id="ARBA00022968"/>
    </source>
</evidence>
<dbReference type="AlphaFoldDB" id="A0AA88Y1S8"/>
<sequence length="312" mass="35146">MASSASTGVETTTTIPPSNPSLKQRIDDFLTFLYNGEEGTVLGRTAISWGQIGLFYLIYYSCLAGFFAAMMAVFYQTLDWNFPRLQGPDTLLKQNPGMGFRPLPDVGTTLVRFVKADASTYSPYTDHIEAYLEYYENQNLGSQDGGQVADCKSVTGRRDPKDWDKACQFDLIDLGADCIKQQAFGFDDGMPCILLKLNRIFDWQPESFSNASVPSAVQGQWEPFHITVKCTGENPSDVDNIGPIEYYPSGGFHFKYFPFRNQQTYRSPLVMARFVRPTPGVLVMVECRAYARNIKHDKLERAGMVHFELMVD</sequence>
<dbReference type="InterPro" id="IPR038702">
    <property type="entry name" value="Na/K_ATPase_sub_beta_sf"/>
</dbReference>
<dbReference type="GO" id="GO:0006883">
    <property type="term" value="P:intracellular sodium ion homeostasis"/>
    <property type="evidence" value="ECO:0007669"/>
    <property type="project" value="TreeGrafter"/>
</dbReference>
<evidence type="ECO:0000256" key="2">
    <source>
        <dbReference type="ARBA" id="ARBA00005876"/>
    </source>
</evidence>
<reference evidence="9" key="1">
    <citation type="submission" date="2019-08" db="EMBL/GenBank/DDBJ databases">
        <title>The improved chromosome-level genome for the pearl oyster Pinctada fucata martensii using PacBio sequencing and Hi-C.</title>
        <authorList>
            <person name="Zheng Z."/>
        </authorList>
    </citation>
    <scope>NUCLEOTIDE SEQUENCE</scope>
    <source>
        <strain evidence="9">ZZ-2019</strain>
        <tissue evidence="9">Adductor muscle</tissue>
    </source>
</reference>
<dbReference type="GO" id="GO:0005890">
    <property type="term" value="C:sodium:potassium-exchanging ATPase complex"/>
    <property type="evidence" value="ECO:0007669"/>
    <property type="project" value="InterPro"/>
</dbReference>
<feature type="transmembrane region" description="Helical" evidence="8">
    <location>
        <begin position="54"/>
        <end position="75"/>
    </location>
</feature>
<evidence type="ECO:0000256" key="3">
    <source>
        <dbReference type="ARBA" id="ARBA00022692"/>
    </source>
</evidence>
<dbReference type="Pfam" id="PF00287">
    <property type="entry name" value="Na_K-ATPase"/>
    <property type="match status" value="1"/>
</dbReference>
<keyword evidence="5 8" id="KW-1133">Transmembrane helix</keyword>
<dbReference type="PROSITE" id="PS00390">
    <property type="entry name" value="ATPASE_NA_K_BETA_1"/>
    <property type="match status" value="1"/>
</dbReference>
<organism evidence="9 10">
    <name type="scientific">Pinctada imbricata</name>
    <name type="common">Atlantic pearl-oyster</name>
    <name type="synonym">Pinctada martensii</name>
    <dbReference type="NCBI Taxonomy" id="66713"/>
    <lineage>
        <taxon>Eukaryota</taxon>
        <taxon>Metazoa</taxon>
        <taxon>Spiralia</taxon>
        <taxon>Lophotrochozoa</taxon>
        <taxon>Mollusca</taxon>
        <taxon>Bivalvia</taxon>
        <taxon>Autobranchia</taxon>
        <taxon>Pteriomorphia</taxon>
        <taxon>Pterioida</taxon>
        <taxon>Pterioidea</taxon>
        <taxon>Pteriidae</taxon>
        <taxon>Pinctada</taxon>
    </lineage>
</organism>
<dbReference type="InterPro" id="IPR000402">
    <property type="entry name" value="Na/K_ATPase_sub_beta"/>
</dbReference>
<keyword evidence="6 8" id="KW-0472">Membrane</keyword>
<dbReference type="PANTHER" id="PTHR11523">
    <property type="entry name" value="SODIUM/POTASSIUM-DEPENDENT ATPASE BETA SUBUNIT"/>
    <property type="match status" value="1"/>
</dbReference>
<evidence type="ECO:0000313" key="10">
    <source>
        <dbReference type="Proteomes" id="UP001186944"/>
    </source>
</evidence>
<keyword evidence="10" id="KW-1185">Reference proteome</keyword>
<evidence type="ECO:0000256" key="1">
    <source>
        <dbReference type="ARBA" id="ARBA00004606"/>
    </source>
</evidence>
<keyword evidence="4" id="KW-0735">Signal-anchor</keyword>
<name>A0AA88Y1S8_PINIB</name>
<protein>
    <recommendedName>
        <fullName evidence="11">Sodium/potassium-transporting ATPase subunit beta</fullName>
    </recommendedName>
</protein>
<dbReference type="GO" id="GO:1990573">
    <property type="term" value="P:potassium ion import across plasma membrane"/>
    <property type="evidence" value="ECO:0007669"/>
    <property type="project" value="TreeGrafter"/>
</dbReference>
<gene>
    <name evidence="9" type="ORF">FSP39_022525</name>
</gene>
<comment type="caution">
    <text evidence="9">The sequence shown here is derived from an EMBL/GenBank/DDBJ whole genome shotgun (WGS) entry which is preliminary data.</text>
</comment>
<dbReference type="GO" id="GO:0036376">
    <property type="term" value="P:sodium ion export across plasma membrane"/>
    <property type="evidence" value="ECO:0007669"/>
    <property type="project" value="TreeGrafter"/>
</dbReference>
<dbReference type="EMBL" id="VSWD01000008">
    <property type="protein sequence ID" value="KAK3096049.1"/>
    <property type="molecule type" value="Genomic_DNA"/>
</dbReference>
<evidence type="ECO:0000256" key="5">
    <source>
        <dbReference type="ARBA" id="ARBA00022989"/>
    </source>
</evidence>
<evidence type="ECO:0000256" key="6">
    <source>
        <dbReference type="ARBA" id="ARBA00023136"/>
    </source>
</evidence>
<accession>A0AA88Y1S8</accession>
<dbReference type="GO" id="GO:0001671">
    <property type="term" value="F:ATPase activator activity"/>
    <property type="evidence" value="ECO:0007669"/>
    <property type="project" value="TreeGrafter"/>
</dbReference>
<dbReference type="PANTHER" id="PTHR11523:SF28">
    <property type="entry name" value="NA_K-ATPASE BETA SUBUNIT ISOFORM 4-RELATED"/>
    <property type="match status" value="1"/>
</dbReference>
<evidence type="ECO:0000256" key="7">
    <source>
        <dbReference type="SAM" id="MobiDB-lite"/>
    </source>
</evidence>
<comment type="similarity">
    <text evidence="2">Belongs to the X(+)/potassium ATPases subunit beta family.</text>
</comment>
<keyword evidence="3 8" id="KW-0812">Transmembrane</keyword>
<evidence type="ECO:0000256" key="8">
    <source>
        <dbReference type="SAM" id="Phobius"/>
    </source>
</evidence>
<evidence type="ECO:0000313" key="9">
    <source>
        <dbReference type="EMBL" id="KAK3096049.1"/>
    </source>
</evidence>
<feature type="region of interest" description="Disordered" evidence="7">
    <location>
        <begin position="1"/>
        <end position="20"/>
    </location>
</feature>
<dbReference type="GO" id="GO:0030007">
    <property type="term" value="P:intracellular potassium ion homeostasis"/>
    <property type="evidence" value="ECO:0007669"/>
    <property type="project" value="TreeGrafter"/>
</dbReference>
<dbReference type="Proteomes" id="UP001186944">
    <property type="component" value="Unassembled WGS sequence"/>
</dbReference>
<proteinExistence type="inferred from homology"/>